<dbReference type="AlphaFoldDB" id="A0A0G2HLH0"/>
<reference evidence="2 3" key="1">
    <citation type="submission" date="2015-01" db="EMBL/GenBank/DDBJ databases">
        <title>Lifestyle Evolution in Cyanobacterial Symbionts of Sponges.</title>
        <authorList>
            <person name="Burgsdorf I."/>
            <person name="Slaby B.M."/>
            <person name="Handley K.M."/>
            <person name="Haber M."/>
            <person name="Blom J."/>
            <person name="Marshall C.W."/>
            <person name="Gilbert J.A."/>
            <person name="Hentschel U."/>
            <person name="Steindler L."/>
        </authorList>
    </citation>
    <scope>NUCLEOTIDE SEQUENCE [LARGE SCALE GENOMIC DNA]</scope>
    <source>
        <strain evidence="2">SP3</strain>
    </source>
</reference>
<dbReference type="PATRIC" id="fig|1604020.3.peg.2574"/>
<organism evidence="2 3">
    <name type="scientific">Candidatus Synechococcus spongiarum SP3</name>
    <dbReference type="NCBI Taxonomy" id="1604020"/>
    <lineage>
        <taxon>Bacteria</taxon>
        <taxon>Bacillati</taxon>
        <taxon>Cyanobacteriota</taxon>
        <taxon>Cyanophyceae</taxon>
        <taxon>Synechococcales</taxon>
        <taxon>Synechococcaceae</taxon>
        <taxon>Synechococcus</taxon>
    </lineage>
</organism>
<dbReference type="EMBL" id="JXQG01000016">
    <property type="protein sequence ID" value="KKZ12607.1"/>
    <property type="molecule type" value="Genomic_DNA"/>
</dbReference>
<evidence type="ECO:0000313" key="3">
    <source>
        <dbReference type="Proteomes" id="UP000035067"/>
    </source>
</evidence>
<dbReference type="Proteomes" id="UP000035067">
    <property type="component" value="Unassembled WGS sequence"/>
</dbReference>
<gene>
    <name evidence="2" type="ORF">TE42_03870</name>
</gene>
<evidence type="ECO:0000313" key="2">
    <source>
        <dbReference type="EMBL" id="KKZ12607.1"/>
    </source>
</evidence>
<proteinExistence type="predicted"/>
<accession>A0A0G2HLH0</accession>
<feature type="region of interest" description="Disordered" evidence="1">
    <location>
        <begin position="69"/>
        <end position="102"/>
    </location>
</feature>
<evidence type="ECO:0000256" key="1">
    <source>
        <dbReference type="SAM" id="MobiDB-lite"/>
    </source>
</evidence>
<name>A0A0G2HLH0_9SYNE</name>
<comment type="caution">
    <text evidence="2">The sequence shown here is derived from an EMBL/GenBank/DDBJ whole genome shotgun (WGS) entry which is preliminary data.</text>
</comment>
<protein>
    <submittedName>
        <fullName evidence="2">Uncharacterized protein</fullName>
    </submittedName>
</protein>
<sequence>MHDELSAGKRDIIHARSAAAAGRNTFLHKRSLKCRTVADSLEEAGERLFCFTRLDPAQWRSVRTTTAMDVPMETPDEADQDPDRPPPVPRRRPCCSGHDRHQDGSRCINQMHQCGRLGNPVPAHPADAPWLARLIRQHGTVFGERSSDNFYRLRDITLLAHPPMSCCASPG</sequence>